<dbReference type="AlphaFoldDB" id="A0A2H0UPF1"/>
<comment type="caution">
    <text evidence="1">The sequence shown here is derived from an EMBL/GenBank/DDBJ whole genome shotgun (WGS) entry which is preliminary data.</text>
</comment>
<accession>A0A2H0UPF1</accession>
<name>A0A2H0UPF1_9BACT</name>
<gene>
    <name evidence="1" type="ORF">COU09_02965</name>
</gene>
<dbReference type="EMBL" id="PFBB01000034">
    <property type="protein sequence ID" value="PIR88302.1"/>
    <property type="molecule type" value="Genomic_DNA"/>
</dbReference>
<evidence type="ECO:0000313" key="2">
    <source>
        <dbReference type="Proteomes" id="UP000229615"/>
    </source>
</evidence>
<sequence length="96" mass="10723">MGRKSDASIVAEAIPWLLATAFREIGERLSCPLARWSNQLERGFEKGFDSFLNALGWLIMPPVCAASKVDCAFNHPKRMVGPIAWSDWATRALFAR</sequence>
<proteinExistence type="predicted"/>
<protein>
    <submittedName>
        <fullName evidence="1">Uncharacterized protein</fullName>
    </submittedName>
</protein>
<organism evidence="1 2">
    <name type="scientific">Candidatus Harrisonbacteria bacterium CG10_big_fil_rev_8_21_14_0_10_44_23</name>
    <dbReference type="NCBI Taxonomy" id="1974585"/>
    <lineage>
        <taxon>Bacteria</taxon>
        <taxon>Candidatus Harrisoniibacteriota</taxon>
    </lineage>
</organism>
<dbReference type="Proteomes" id="UP000229615">
    <property type="component" value="Unassembled WGS sequence"/>
</dbReference>
<reference evidence="2" key="1">
    <citation type="submission" date="2017-09" db="EMBL/GenBank/DDBJ databases">
        <title>Depth-based differentiation of microbial function through sediment-hosted aquifers and enrichment of novel symbionts in the deep terrestrial subsurface.</title>
        <authorList>
            <person name="Probst A.J."/>
            <person name="Ladd B."/>
            <person name="Jarett J.K."/>
            <person name="Geller-Mcgrath D.E."/>
            <person name="Sieber C.M.K."/>
            <person name="Emerson J.B."/>
            <person name="Anantharaman K."/>
            <person name="Thomas B.C."/>
            <person name="Malmstrom R."/>
            <person name="Stieglmeier M."/>
            <person name="Klingl A."/>
            <person name="Woyke T."/>
            <person name="Ryan C.M."/>
            <person name="Banfield J.F."/>
        </authorList>
    </citation>
    <scope>NUCLEOTIDE SEQUENCE [LARGE SCALE GENOMIC DNA]</scope>
</reference>
<evidence type="ECO:0000313" key="1">
    <source>
        <dbReference type="EMBL" id="PIR88302.1"/>
    </source>
</evidence>